<evidence type="ECO:0000256" key="1">
    <source>
        <dbReference type="ARBA" id="ARBA00001966"/>
    </source>
</evidence>
<dbReference type="InterPro" id="IPR050377">
    <property type="entry name" value="Radical_SAM_PqqE_MftC-like"/>
</dbReference>
<dbReference type="InterPro" id="IPR034391">
    <property type="entry name" value="AdoMet-like_SPASM_containing"/>
</dbReference>
<reference evidence="9 10" key="1">
    <citation type="journal article" date="2016" name="Nat. Commun.">
        <title>Thousands of microbial genomes shed light on interconnected biogeochemical processes in an aquifer system.</title>
        <authorList>
            <person name="Anantharaman K."/>
            <person name="Brown C.T."/>
            <person name="Hug L.A."/>
            <person name="Sharon I."/>
            <person name="Castelle C.J."/>
            <person name="Probst A.J."/>
            <person name="Thomas B.C."/>
            <person name="Singh A."/>
            <person name="Wilkins M.J."/>
            <person name="Karaoz U."/>
            <person name="Brodie E.L."/>
            <person name="Williams K.H."/>
            <person name="Hubbard S.S."/>
            <person name="Banfield J.F."/>
        </authorList>
    </citation>
    <scope>NUCLEOTIDE SEQUENCE [LARGE SCALE GENOMIC DNA]</scope>
    <source>
        <strain evidence="10">RIFCSPLOWO2_12_FULL_64_10</strain>
    </source>
</reference>
<dbReference type="SFLD" id="SFLDG01387">
    <property type="entry name" value="BtrN-like_SPASM_domain_contain"/>
    <property type="match status" value="1"/>
</dbReference>
<evidence type="ECO:0000256" key="4">
    <source>
        <dbReference type="ARBA" id="ARBA00022723"/>
    </source>
</evidence>
<dbReference type="PANTHER" id="PTHR11228">
    <property type="entry name" value="RADICAL SAM DOMAIN PROTEIN"/>
    <property type="match status" value="1"/>
</dbReference>
<gene>
    <name evidence="9" type="ORF">A3F84_28910</name>
</gene>
<keyword evidence="2" id="KW-0004">4Fe-4S</keyword>
<proteinExistence type="predicted"/>
<dbReference type="InterPro" id="IPR007197">
    <property type="entry name" value="rSAM"/>
</dbReference>
<sequence length="342" mass="38732">MRRYGYAFTWGRAWNFGKVAASFALSRLLRRDIRFGQPCVLMIEPTSFCNLKCPLCPSGNDTLGRARGNMALTHFYHVLDQAADHIFLLMLWNQGEPFINKNLLDMVRYARSKRIPTITSTNVHFIRNPQDARDIVESGLDEIIVSLDGVTPESYARYRVGGDFERVVEGIRLLCEARRGLGADNPTIHLQFIIMKHNEGEISQARALARRLGADRLSLKTAQVYTQADAETFLPTHERHSRYRYDAEGLVTKAPVVNSCKHLWYSAVVNWDGSVSPCCFDKDGRHSLGNAFNGKTLSQVWEGVAYRDFRNAVLSDRASIPMCSNCSEGLKGLFYDIEDLRK</sequence>
<evidence type="ECO:0000256" key="2">
    <source>
        <dbReference type="ARBA" id="ARBA00022485"/>
    </source>
</evidence>
<comment type="cofactor">
    <cofactor evidence="1">
        <name>[4Fe-4S] cluster</name>
        <dbReference type="ChEBI" id="CHEBI:49883"/>
    </cofactor>
</comment>
<evidence type="ECO:0000259" key="7">
    <source>
        <dbReference type="Pfam" id="PF04055"/>
    </source>
</evidence>
<dbReference type="GO" id="GO:0046872">
    <property type="term" value="F:metal ion binding"/>
    <property type="evidence" value="ECO:0007669"/>
    <property type="project" value="UniProtKB-KW"/>
</dbReference>
<evidence type="ECO:0000256" key="5">
    <source>
        <dbReference type="ARBA" id="ARBA00023004"/>
    </source>
</evidence>
<dbReference type="SFLD" id="SFLDG01067">
    <property type="entry name" value="SPASM/twitch_domain_containing"/>
    <property type="match status" value="1"/>
</dbReference>
<dbReference type="Pfam" id="PF13186">
    <property type="entry name" value="SPASM"/>
    <property type="match status" value="1"/>
</dbReference>
<evidence type="ECO:0000313" key="9">
    <source>
        <dbReference type="EMBL" id="OGG45651.1"/>
    </source>
</evidence>
<dbReference type="SFLD" id="SFLDS00029">
    <property type="entry name" value="Radical_SAM"/>
    <property type="match status" value="1"/>
</dbReference>
<organism evidence="9 10">
    <name type="scientific">Handelsmanbacteria sp. (strain RIFCSPLOWO2_12_FULL_64_10)</name>
    <dbReference type="NCBI Taxonomy" id="1817868"/>
    <lineage>
        <taxon>Bacteria</taxon>
        <taxon>Candidatus Handelsmaniibacteriota</taxon>
    </lineage>
</organism>
<dbReference type="SUPFAM" id="SSF102114">
    <property type="entry name" value="Radical SAM enzymes"/>
    <property type="match status" value="1"/>
</dbReference>
<evidence type="ECO:0000259" key="8">
    <source>
        <dbReference type="Pfam" id="PF13186"/>
    </source>
</evidence>
<evidence type="ECO:0008006" key="11">
    <source>
        <dbReference type="Google" id="ProtNLM"/>
    </source>
</evidence>
<evidence type="ECO:0000256" key="3">
    <source>
        <dbReference type="ARBA" id="ARBA00022691"/>
    </source>
</evidence>
<dbReference type="GO" id="GO:0051536">
    <property type="term" value="F:iron-sulfur cluster binding"/>
    <property type="evidence" value="ECO:0007669"/>
    <property type="project" value="UniProtKB-KW"/>
</dbReference>
<dbReference type="EMBL" id="MFKF01000369">
    <property type="protein sequence ID" value="OGG45651.1"/>
    <property type="molecule type" value="Genomic_DNA"/>
</dbReference>
<protein>
    <recommendedName>
        <fullName evidence="11">Radical SAM protein</fullName>
    </recommendedName>
</protein>
<evidence type="ECO:0000256" key="6">
    <source>
        <dbReference type="ARBA" id="ARBA00023014"/>
    </source>
</evidence>
<dbReference type="PANTHER" id="PTHR11228:SF7">
    <property type="entry name" value="PQQA PEPTIDE CYCLASE"/>
    <property type="match status" value="1"/>
</dbReference>
<keyword evidence="4" id="KW-0479">Metal-binding</keyword>
<keyword evidence="3" id="KW-0949">S-adenosyl-L-methionine</keyword>
<feature type="domain" description="Radical SAM core" evidence="7">
    <location>
        <begin position="43"/>
        <end position="177"/>
    </location>
</feature>
<dbReference type="Gene3D" id="3.20.20.70">
    <property type="entry name" value="Aldolase class I"/>
    <property type="match status" value="1"/>
</dbReference>
<accession>A0A1F6C9D2</accession>
<evidence type="ECO:0000313" key="10">
    <source>
        <dbReference type="Proteomes" id="UP000178606"/>
    </source>
</evidence>
<keyword evidence="6" id="KW-0411">Iron-sulfur</keyword>
<keyword evidence="5" id="KW-0408">Iron</keyword>
<dbReference type="GO" id="GO:0003824">
    <property type="term" value="F:catalytic activity"/>
    <property type="evidence" value="ECO:0007669"/>
    <property type="project" value="InterPro"/>
</dbReference>
<feature type="domain" description="4Fe4S-binding SPASM" evidence="8">
    <location>
        <begin position="260"/>
        <end position="326"/>
    </location>
</feature>
<dbReference type="InterPro" id="IPR013785">
    <property type="entry name" value="Aldolase_TIM"/>
</dbReference>
<dbReference type="CDD" id="cd01335">
    <property type="entry name" value="Radical_SAM"/>
    <property type="match status" value="1"/>
</dbReference>
<comment type="caution">
    <text evidence="9">The sequence shown here is derived from an EMBL/GenBank/DDBJ whole genome shotgun (WGS) entry which is preliminary data.</text>
</comment>
<dbReference type="InterPro" id="IPR058240">
    <property type="entry name" value="rSAM_sf"/>
</dbReference>
<dbReference type="Proteomes" id="UP000178606">
    <property type="component" value="Unassembled WGS sequence"/>
</dbReference>
<dbReference type="AlphaFoldDB" id="A0A1F6C9D2"/>
<dbReference type="Pfam" id="PF04055">
    <property type="entry name" value="Radical_SAM"/>
    <property type="match status" value="1"/>
</dbReference>
<name>A0A1F6C9D2_HANXR</name>
<dbReference type="InterPro" id="IPR023885">
    <property type="entry name" value="4Fe4S-binding_SPASM_dom"/>
</dbReference>